<keyword evidence="1" id="KW-0805">Transcription regulation</keyword>
<keyword evidence="3" id="KW-0804">Transcription</keyword>
<evidence type="ECO:0000256" key="1">
    <source>
        <dbReference type="ARBA" id="ARBA00023015"/>
    </source>
</evidence>
<dbReference type="SMART" id="SM00354">
    <property type="entry name" value="HTH_LACI"/>
    <property type="match status" value="1"/>
</dbReference>
<dbReference type="InterPro" id="IPR046335">
    <property type="entry name" value="LacI/GalR-like_sensor"/>
</dbReference>
<dbReference type="GO" id="GO:0003700">
    <property type="term" value="F:DNA-binding transcription factor activity"/>
    <property type="evidence" value="ECO:0007669"/>
    <property type="project" value="TreeGrafter"/>
</dbReference>
<keyword evidence="2" id="KW-0238">DNA-binding</keyword>
<dbReference type="InterPro" id="IPR000843">
    <property type="entry name" value="HTH_LacI"/>
</dbReference>
<comment type="caution">
    <text evidence="5">The sequence shown here is derived from an EMBL/GenBank/DDBJ whole genome shotgun (WGS) entry which is preliminary data.</text>
</comment>
<evidence type="ECO:0000256" key="2">
    <source>
        <dbReference type="ARBA" id="ARBA00023125"/>
    </source>
</evidence>
<sequence>MVSIKDVAKLANVSISAVSKTLNGYSDVSETTKEKVMKAAQELNYFPNRLAKNLKHKVTKTIALIISNFEQANGKDGVMFQIMTGVYAAAQHYQYEVVIYTRSLSEQQDKSYWQFCKENKIAGVVISGLRTTDPYFDELVNSEFPCMVVDADIVGPHTGSVITDNVGAARKAVEYLIDKGHREIGMINGHNFAAVSVQRLQGYREALEEAGLVYDPKRVIEADFSEQVAYEATEPYLERHPNLTAVFISSDLMAIGFMTRCRELNIRIPEDISIMGFDDIVLSSYTTPRLSTVRQDFTRIGYSAFEEVIKMLENQTPGYHKILSFEIVDRETIMVQ</sequence>
<proteinExistence type="predicted"/>
<dbReference type="AlphaFoldDB" id="A0A163JDN8"/>
<dbReference type="EMBL" id="LWMH01000001">
    <property type="protein sequence ID" value="KZS46529.1"/>
    <property type="molecule type" value="Genomic_DNA"/>
</dbReference>
<dbReference type="Proteomes" id="UP000076796">
    <property type="component" value="Unassembled WGS sequence"/>
</dbReference>
<evidence type="ECO:0000259" key="4">
    <source>
        <dbReference type="PROSITE" id="PS50932"/>
    </source>
</evidence>
<protein>
    <submittedName>
        <fullName evidence="5">LacI family transcriptional regulator</fullName>
    </submittedName>
</protein>
<organism evidence="5 6">
    <name type="scientific">Paenibacillus glucanolyticus</name>
    <dbReference type="NCBI Taxonomy" id="59843"/>
    <lineage>
        <taxon>Bacteria</taxon>
        <taxon>Bacillati</taxon>
        <taxon>Bacillota</taxon>
        <taxon>Bacilli</taxon>
        <taxon>Bacillales</taxon>
        <taxon>Paenibacillaceae</taxon>
        <taxon>Paenibacillus</taxon>
    </lineage>
</organism>
<dbReference type="Pfam" id="PF00356">
    <property type="entry name" value="LacI"/>
    <property type="match status" value="1"/>
</dbReference>
<evidence type="ECO:0000313" key="6">
    <source>
        <dbReference type="Proteomes" id="UP000076796"/>
    </source>
</evidence>
<dbReference type="STRING" id="59843.A3958_11200"/>
<dbReference type="PANTHER" id="PTHR30146">
    <property type="entry name" value="LACI-RELATED TRANSCRIPTIONAL REPRESSOR"/>
    <property type="match status" value="1"/>
</dbReference>
<dbReference type="CDD" id="cd01392">
    <property type="entry name" value="HTH_LacI"/>
    <property type="match status" value="1"/>
</dbReference>
<dbReference type="GO" id="GO:0000976">
    <property type="term" value="F:transcription cis-regulatory region binding"/>
    <property type="evidence" value="ECO:0007669"/>
    <property type="project" value="TreeGrafter"/>
</dbReference>
<feature type="domain" description="HTH lacI-type" evidence="4">
    <location>
        <begin position="2"/>
        <end position="56"/>
    </location>
</feature>
<dbReference type="InterPro" id="IPR010982">
    <property type="entry name" value="Lambda_DNA-bd_dom_sf"/>
</dbReference>
<name>A0A163JDN8_9BACL</name>
<dbReference type="CDD" id="cd06267">
    <property type="entry name" value="PBP1_LacI_sugar_binding-like"/>
    <property type="match status" value="1"/>
</dbReference>
<dbReference type="PANTHER" id="PTHR30146:SF109">
    <property type="entry name" value="HTH-TYPE TRANSCRIPTIONAL REGULATOR GALS"/>
    <property type="match status" value="1"/>
</dbReference>
<dbReference type="OrthoDB" id="9775106at2"/>
<evidence type="ECO:0000313" key="5">
    <source>
        <dbReference type="EMBL" id="KZS46529.1"/>
    </source>
</evidence>
<dbReference type="RefSeq" id="WP_006207736.1">
    <property type="nucleotide sequence ID" value="NZ_CBCSBX010000006.1"/>
</dbReference>
<dbReference type="GeneID" id="97558150"/>
<gene>
    <name evidence="5" type="ORF">AWU65_11680</name>
</gene>
<dbReference type="SUPFAM" id="SSF53822">
    <property type="entry name" value="Periplasmic binding protein-like I"/>
    <property type="match status" value="1"/>
</dbReference>
<dbReference type="SUPFAM" id="SSF47413">
    <property type="entry name" value="lambda repressor-like DNA-binding domains"/>
    <property type="match status" value="1"/>
</dbReference>
<reference evidence="5" key="1">
    <citation type="journal article" date="2016" name="Genome Announc.">
        <title>Draft genomes of two strains of Paenibacillus glucanolyticus with capability to degrade lignocellulose.</title>
        <authorList>
            <person name="Mathews S.L."/>
            <person name="Pawlak J."/>
            <person name="Grunden A.M."/>
        </authorList>
    </citation>
    <scope>NUCLEOTIDE SEQUENCE [LARGE SCALE GENOMIC DNA]</scope>
    <source>
        <strain evidence="5">SLM1</strain>
    </source>
</reference>
<dbReference type="Pfam" id="PF13377">
    <property type="entry name" value="Peripla_BP_3"/>
    <property type="match status" value="1"/>
</dbReference>
<dbReference type="Gene3D" id="1.10.260.40">
    <property type="entry name" value="lambda repressor-like DNA-binding domains"/>
    <property type="match status" value="1"/>
</dbReference>
<evidence type="ECO:0000256" key="3">
    <source>
        <dbReference type="ARBA" id="ARBA00023163"/>
    </source>
</evidence>
<dbReference type="InterPro" id="IPR028082">
    <property type="entry name" value="Peripla_BP_I"/>
</dbReference>
<dbReference type="PROSITE" id="PS50932">
    <property type="entry name" value="HTH_LACI_2"/>
    <property type="match status" value="1"/>
</dbReference>
<keyword evidence="6" id="KW-1185">Reference proteome</keyword>
<accession>A0A163JDN8</accession>
<dbReference type="KEGG" id="pglu:A3958_11200"/>
<dbReference type="Gene3D" id="3.40.50.2300">
    <property type="match status" value="2"/>
</dbReference>